<accession>A0A1I4PFE0</accession>
<evidence type="ECO:0000259" key="1">
    <source>
        <dbReference type="Pfam" id="PF23892"/>
    </source>
</evidence>
<organism evidence="2 3">
    <name type="scientific">Ectothiorhodospira mobilis</name>
    <dbReference type="NCBI Taxonomy" id="195064"/>
    <lineage>
        <taxon>Bacteria</taxon>
        <taxon>Pseudomonadati</taxon>
        <taxon>Pseudomonadota</taxon>
        <taxon>Gammaproteobacteria</taxon>
        <taxon>Chromatiales</taxon>
        <taxon>Ectothiorhodospiraceae</taxon>
        <taxon>Ectothiorhodospira</taxon>
    </lineage>
</organism>
<dbReference type="EMBL" id="FOUO01000001">
    <property type="protein sequence ID" value="SFM26236.1"/>
    <property type="molecule type" value="Genomic_DNA"/>
</dbReference>
<proteinExistence type="predicted"/>
<name>A0A1I4PFE0_ECTMO</name>
<evidence type="ECO:0000313" key="3">
    <source>
        <dbReference type="Proteomes" id="UP000199556"/>
    </source>
</evidence>
<sequence length="63" mass="6778">MGKTIGPRWTGYRQRLAELDRVEVVARVSQSGDATARSGDLQGTATVAPEAEGIRVVIDRVLP</sequence>
<dbReference type="AlphaFoldDB" id="A0A1I4PFE0"/>
<evidence type="ECO:0000313" key="2">
    <source>
        <dbReference type="EMBL" id="SFM26236.1"/>
    </source>
</evidence>
<keyword evidence="3" id="KW-1185">Reference proteome</keyword>
<protein>
    <recommendedName>
        <fullName evidence="1">Cytochrome c-type biogenesis protein H Ig-like domain-containing protein</fullName>
    </recommendedName>
</protein>
<reference evidence="2 3" key="1">
    <citation type="submission" date="2016-10" db="EMBL/GenBank/DDBJ databases">
        <authorList>
            <person name="de Groot N.N."/>
        </authorList>
    </citation>
    <scope>NUCLEOTIDE SEQUENCE [LARGE SCALE GENOMIC DNA]</scope>
    <source>
        <strain evidence="2 3">DSM 4180</strain>
    </source>
</reference>
<gene>
    <name evidence="2" type="ORF">SAMN05421721_101226</name>
</gene>
<dbReference type="Pfam" id="PF23892">
    <property type="entry name" value="Ig_CycH"/>
    <property type="match status" value="1"/>
</dbReference>
<dbReference type="RefSeq" id="WP_090483354.1">
    <property type="nucleotide sequence ID" value="NZ_FOUO01000001.1"/>
</dbReference>
<dbReference type="Proteomes" id="UP000199556">
    <property type="component" value="Unassembled WGS sequence"/>
</dbReference>
<dbReference type="InterPro" id="IPR056412">
    <property type="entry name" value="Ig_CycH"/>
</dbReference>
<dbReference type="STRING" id="195064.SAMN05421721_101226"/>
<dbReference type="OrthoDB" id="9776053at2"/>
<feature type="domain" description="Cytochrome c-type biogenesis protein H Ig-like" evidence="1">
    <location>
        <begin position="14"/>
        <end position="59"/>
    </location>
</feature>